<dbReference type="Gene3D" id="3.30.1120.10">
    <property type="match status" value="1"/>
</dbReference>
<dbReference type="PANTHER" id="PTHR42693:SF33">
    <property type="entry name" value="ARYLSULFATASE"/>
    <property type="match status" value="1"/>
</dbReference>
<dbReference type="AlphaFoldDB" id="A0AA41W680"/>
<evidence type="ECO:0000256" key="4">
    <source>
        <dbReference type="ARBA" id="ARBA00022837"/>
    </source>
</evidence>
<keyword evidence="2" id="KW-0479">Metal-binding</keyword>
<comment type="caution">
    <text evidence="7">The sequence shown here is derived from an EMBL/GenBank/DDBJ whole genome shotgun (WGS) entry which is preliminary data.</text>
</comment>
<dbReference type="InterPro" id="IPR024607">
    <property type="entry name" value="Sulfatase_CS"/>
</dbReference>
<dbReference type="SUPFAM" id="SSF53649">
    <property type="entry name" value="Alkaline phosphatase-like"/>
    <property type="match status" value="1"/>
</dbReference>
<keyword evidence="8" id="KW-1185">Reference proteome</keyword>
<dbReference type="InterPro" id="IPR050738">
    <property type="entry name" value="Sulfatase"/>
</dbReference>
<evidence type="ECO:0000256" key="1">
    <source>
        <dbReference type="ARBA" id="ARBA00008779"/>
    </source>
</evidence>
<evidence type="ECO:0000256" key="5">
    <source>
        <dbReference type="SAM" id="SignalP"/>
    </source>
</evidence>
<name>A0AA41W680_9GAMM</name>
<keyword evidence="4" id="KW-0106">Calcium</keyword>
<evidence type="ECO:0000259" key="6">
    <source>
        <dbReference type="Pfam" id="PF00884"/>
    </source>
</evidence>
<keyword evidence="3" id="KW-0378">Hydrolase</keyword>
<feature type="domain" description="Sulfatase N-terminal" evidence="6">
    <location>
        <begin position="31"/>
        <end position="372"/>
    </location>
</feature>
<evidence type="ECO:0000313" key="8">
    <source>
        <dbReference type="Proteomes" id="UP001165393"/>
    </source>
</evidence>
<dbReference type="GO" id="GO:0046872">
    <property type="term" value="F:metal ion binding"/>
    <property type="evidence" value="ECO:0007669"/>
    <property type="project" value="UniProtKB-KW"/>
</dbReference>
<evidence type="ECO:0000313" key="7">
    <source>
        <dbReference type="EMBL" id="MCM2679334.1"/>
    </source>
</evidence>
<feature type="chain" id="PRO_5041456100" evidence="5">
    <location>
        <begin position="29"/>
        <end position="476"/>
    </location>
</feature>
<dbReference type="CDD" id="cd16026">
    <property type="entry name" value="GALNS_like"/>
    <property type="match status" value="1"/>
</dbReference>
<dbReference type="PANTHER" id="PTHR42693">
    <property type="entry name" value="ARYLSULFATASE FAMILY MEMBER"/>
    <property type="match status" value="1"/>
</dbReference>
<dbReference type="EMBL" id="JAMQGP010000002">
    <property type="protein sequence ID" value="MCM2679334.1"/>
    <property type="molecule type" value="Genomic_DNA"/>
</dbReference>
<keyword evidence="5" id="KW-0732">Signal</keyword>
<accession>A0AA41W680</accession>
<organism evidence="7 8">
    <name type="scientific">Echinimonas agarilytica</name>
    <dbReference type="NCBI Taxonomy" id="1215918"/>
    <lineage>
        <taxon>Bacteria</taxon>
        <taxon>Pseudomonadati</taxon>
        <taxon>Pseudomonadota</taxon>
        <taxon>Gammaproteobacteria</taxon>
        <taxon>Alteromonadales</taxon>
        <taxon>Echinimonadaceae</taxon>
        <taxon>Echinimonas</taxon>
    </lineage>
</organism>
<proteinExistence type="inferred from homology"/>
<dbReference type="Proteomes" id="UP001165393">
    <property type="component" value="Unassembled WGS sequence"/>
</dbReference>
<dbReference type="InterPro" id="IPR000917">
    <property type="entry name" value="Sulfatase_N"/>
</dbReference>
<reference evidence="7 8" key="1">
    <citation type="journal article" date="2013" name="Antonie Van Leeuwenhoek">
        <title>Echinimonas agarilytica gen. nov., sp. nov., a new gammaproteobacterium isolated from the sea urchin Strongylocentrotus intermedius.</title>
        <authorList>
            <person name="Nedashkovskaya O.I."/>
            <person name="Stenkova A.M."/>
            <person name="Zhukova N.V."/>
            <person name="Van Trappen S."/>
            <person name="Lee J.S."/>
            <person name="Kim S.B."/>
        </authorList>
    </citation>
    <scope>NUCLEOTIDE SEQUENCE [LARGE SCALE GENOMIC DNA]</scope>
    <source>
        <strain evidence="7 8">KMM 6351</strain>
    </source>
</reference>
<gene>
    <name evidence="7" type="ORF">NAF29_06580</name>
</gene>
<dbReference type="InterPro" id="IPR017850">
    <property type="entry name" value="Alkaline_phosphatase_core_sf"/>
</dbReference>
<protein>
    <submittedName>
        <fullName evidence="7">Sulfatase</fullName>
    </submittedName>
</protein>
<dbReference type="Pfam" id="PF00884">
    <property type="entry name" value="Sulfatase"/>
    <property type="match status" value="1"/>
</dbReference>
<feature type="signal peptide" evidence="5">
    <location>
        <begin position="1"/>
        <end position="28"/>
    </location>
</feature>
<sequence length="476" mass="52522">MSFRQMIFKSSIAALGLSLALISTIAQAKQPNVIIVFTDDQGWEDLSSYGSTTIATPRLDELAQSGIQLNDFYVASSVCSASRAALLTGRAPVNNGVLGVYFPDTKGMKPSEITMAEVLKEAGYATAAIGKWHLGDQKESLPTGQGFDYYYGIPFSNDMFIGHSHSFAEDVTFHQGYDLAKAKADQALVKKAGKKRAFIKKSGIKELVPIFENEQIIEYPAEQASLSKRYVDKAIDFINQSNDSPFFVYLTPSMPHVPLFASPEFKGKSKGGLYGDTVEEIDYHIGRLMDFLEAKDLRDNTILVFASDNGPWLGYGKHAGNAGPFSHGKFTNYEGGIRVPAIISWPTKIKQGQQSSEIVSALDLLPTIAHYAKAELPKRTIDGHNIADYLEGKQSTLEHPNFLHFKNKVAGVRVGDWKYIRSGMAVYGKSGRTPNNEQELLFNLKDDPAEQTNLADRFPERVAELQTMVTTYESSL</sequence>
<comment type="similarity">
    <text evidence="1">Belongs to the sulfatase family.</text>
</comment>
<dbReference type="RefSeq" id="WP_251260685.1">
    <property type="nucleotide sequence ID" value="NZ_JAMQGP010000002.1"/>
</dbReference>
<dbReference type="PROSITE" id="PS00149">
    <property type="entry name" value="SULFATASE_2"/>
    <property type="match status" value="1"/>
</dbReference>
<dbReference type="GO" id="GO:0004065">
    <property type="term" value="F:arylsulfatase activity"/>
    <property type="evidence" value="ECO:0007669"/>
    <property type="project" value="TreeGrafter"/>
</dbReference>
<evidence type="ECO:0000256" key="2">
    <source>
        <dbReference type="ARBA" id="ARBA00022723"/>
    </source>
</evidence>
<dbReference type="Gene3D" id="3.40.720.10">
    <property type="entry name" value="Alkaline Phosphatase, subunit A"/>
    <property type="match status" value="1"/>
</dbReference>
<evidence type="ECO:0000256" key="3">
    <source>
        <dbReference type="ARBA" id="ARBA00022801"/>
    </source>
</evidence>